<dbReference type="PRINTS" id="PR00320">
    <property type="entry name" value="GPROTEINBRPT"/>
</dbReference>
<dbReference type="InterPro" id="IPR015943">
    <property type="entry name" value="WD40/YVTN_repeat-like_dom_sf"/>
</dbReference>
<evidence type="ECO:0000256" key="3">
    <source>
        <dbReference type="PROSITE-ProRule" id="PRU00221"/>
    </source>
</evidence>
<dbReference type="CDD" id="cd00200">
    <property type="entry name" value="WD40"/>
    <property type="match status" value="1"/>
</dbReference>
<dbReference type="PROSITE" id="PS00678">
    <property type="entry name" value="WD_REPEATS_1"/>
    <property type="match status" value="3"/>
</dbReference>
<dbReference type="PANTHER" id="PTHR14604">
    <property type="entry name" value="WD40 REPEAT PF20"/>
    <property type="match status" value="1"/>
</dbReference>
<reference evidence="4 5" key="1">
    <citation type="journal article" date="2022" name="bioRxiv">
        <title>Genomics of Preaxostyla Flagellates Illuminates Evolutionary Transitions and the Path Towards Mitochondrial Loss.</title>
        <authorList>
            <person name="Novak L.V.F."/>
            <person name="Treitli S.C."/>
            <person name="Pyrih J."/>
            <person name="Halakuc P."/>
            <person name="Pipaliya S.V."/>
            <person name="Vacek V."/>
            <person name="Brzon O."/>
            <person name="Soukal P."/>
            <person name="Eme L."/>
            <person name="Dacks J.B."/>
            <person name="Karnkowska A."/>
            <person name="Elias M."/>
            <person name="Hampl V."/>
        </authorList>
    </citation>
    <scope>NUCLEOTIDE SEQUENCE [LARGE SCALE GENOMIC DNA]</scope>
    <source>
        <strain evidence="4">NAU3</strain>
        <tissue evidence="4">Gut</tissue>
    </source>
</reference>
<proteinExistence type="predicted"/>
<dbReference type="InterPro" id="IPR020472">
    <property type="entry name" value="WD40_PAC1"/>
</dbReference>
<dbReference type="PROSITE" id="PS50294">
    <property type="entry name" value="WD_REPEATS_REGION"/>
    <property type="match status" value="5"/>
</dbReference>
<feature type="repeat" description="WD" evidence="3">
    <location>
        <begin position="309"/>
        <end position="350"/>
    </location>
</feature>
<dbReference type="InterPro" id="IPR036322">
    <property type="entry name" value="WD40_repeat_dom_sf"/>
</dbReference>
<dbReference type="InterPro" id="IPR050995">
    <property type="entry name" value="WD-F-box_domain-protein"/>
</dbReference>
<evidence type="ECO:0000313" key="4">
    <source>
        <dbReference type="EMBL" id="KAK2956251.1"/>
    </source>
</evidence>
<dbReference type="PROSITE" id="PS50082">
    <property type="entry name" value="WD_REPEATS_2"/>
    <property type="match status" value="6"/>
</dbReference>
<dbReference type="EMBL" id="JARBJD010000058">
    <property type="protein sequence ID" value="KAK2956251.1"/>
    <property type="molecule type" value="Genomic_DNA"/>
</dbReference>
<evidence type="ECO:0000313" key="5">
    <source>
        <dbReference type="Proteomes" id="UP001281761"/>
    </source>
</evidence>
<evidence type="ECO:0000256" key="1">
    <source>
        <dbReference type="ARBA" id="ARBA00022574"/>
    </source>
</evidence>
<keyword evidence="1 3" id="KW-0853">WD repeat</keyword>
<evidence type="ECO:0000256" key="2">
    <source>
        <dbReference type="ARBA" id="ARBA00022737"/>
    </source>
</evidence>
<protein>
    <submittedName>
        <fullName evidence="4">Vegetative incompatibility protein HET-E-1</fullName>
    </submittedName>
</protein>
<dbReference type="Gene3D" id="2.130.10.10">
    <property type="entry name" value="YVTN repeat-like/Quinoprotein amine dehydrogenase"/>
    <property type="match status" value="2"/>
</dbReference>
<feature type="repeat" description="WD" evidence="3">
    <location>
        <begin position="351"/>
        <end position="392"/>
    </location>
</feature>
<gene>
    <name evidence="4" type="ORF">BLNAU_8815</name>
</gene>
<feature type="repeat" description="WD" evidence="3">
    <location>
        <begin position="477"/>
        <end position="518"/>
    </location>
</feature>
<name>A0ABQ9XXP1_9EUKA</name>
<comment type="caution">
    <text evidence="4">The sequence shown here is derived from an EMBL/GenBank/DDBJ whole genome shotgun (WGS) entry which is preliminary data.</text>
</comment>
<keyword evidence="2" id="KW-0677">Repeat</keyword>
<sequence length="626" mass="70497">MAEMEDEEIFFEDIPFEMFSDAPGEGEGEQTLAELEQKLQKRPVTPPIPETVNLTPVSSQPVVVEDYIRNYLRHMRMYETLDKFQTEWYATAHDSTTDPVVDAYAQIRDLQDQVLRLKEEIQTKVEFAEKASALFEKLRKERDFHKMHHRRVVEEKNKLIRDMKRLVKHNANYEPALREMKQRYESAMKDKMLIKLERDKFMNRVEILEETLRQLQSQPTTTKDQSSLAQQILAKSPLQQQGQTRLLQHTAASKQKLVKPKKKLTEKEQRQAELKKASKPLLNMRVSDQQPDYVEPATKAAQFKAQKTFQAHQLAITSVCLHPSKDICVTTSDDTTWKMWSLPNGELIMSGEGHRDWVARASFHPGGLKLATASGDCTVKLWDFATAACEATLSTHSAAVFSVSYHESGDYLASCSMDNTIRIYDANTAQEALTLRGHVDSVNDICFLPQSTLIGSCSSDKTVSLWDVRTGQCVQTFVGHANSCNRIASPIQSDALASSDADGIVELWDIRTVQQRGKFNCGESPANGVSFDGSGQILSVGCDDGSIKIINIEEEIAAFANSFAATSLQTALSTQTRTLQHTQQPTVPVISQMLTGHNDQVLDVLFEKGNRYLLSTSADRSFKFWC</sequence>
<dbReference type="Proteomes" id="UP001281761">
    <property type="component" value="Unassembled WGS sequence"/>
</dbReference>
<keyword evidence="5" id="KW-1185">Reference proteome</keyword>
<dbReference type="SUPFAM" id="SSF50978">
    <property type="entry name" value="WD40 repeat-like"/>
    <property type="match status" value="1"/>
</dbReference>
<feature type="repeat" description="WD" evidence="3">
    <location>
        <begin position="435"/>
        <end position="476"/>
    </location>
</feature>
<organism evidence="4 5">
    <name type="scientific">Blattamonas nauphoetae</name>
    <dbReference type="NCBI Taxonomy" id="2049346"/>
    <lineage>
        <taxon>Eukaryota</taxon>
        <taxon>Metamonada</taxon>
        <taxon>Preaxostyla</taxon>
        <taxon>Oxymonadida</taxon>
        <taxon>Blattamonas</taxon>
    </lineage>
</organism>
<feature type="repeat" description="WD" evidence="3">
    <location>
        <begin position="594"/>
        <end position="626"/>
    </location>
</feature>
<dbReference type="InterPro" id="IPR019775">
    <property type="entry name" value="WD40_repeat_CS"/>
</dbReference>
<dbReference type="InterPro" id="IPR001680">
    <property type="entry name" value="WD40_rpt"/>
</dbReference>
<dbReference type="SMART" id="SM00320">
    <property type="entry name" value="WD40"/>
    <property type="match status" value="7"/>
</dbReference>
<feature type="repeat" description="WD" evidence="3">
    <location>
        <begin position="393"/>
        <end position="434"/>
    </location>
</feature>
<dbReference type="PANTHER" id="PTHR14604:SF3">
    <property type="entry name" value="SPERM-ASSOCIATED ANTIGEN 16 PROTEIN"/>
    <property type="match status" value="1"/>
</dbReference>
<accession>A0ABQ9XXP1</accession>
<dbReference type="Pfam" id="PF00400">
    <property type="entry name" value="WD40"/>
    <property type="match status" value="7"/>
</dbReference>